<keyword evidence="2" id="KW-0863">Zinc-finger</keyword>
<accession>A0ABQ5U3V6</accession>
<organism evidence="8 9">
    <name type="scientific">Sneathiella chinensis</name>
    <dbReference type="NCBI Taxonomy" id="349750"/>
    <lineage>
        <taxon>Bacteria</taxon>
        <taxon>Pseudomonadati</taxon>
        <taxon>Pseudomonadota</taxon>
        <taxon>Alphaproteobacteria</taxon>
        <taxon>Sneathiellales</taxon>
        <taxon>Sneathiellaceae</taxon>
        <taxon>Sneathiella</taxon>
    </lineage>
</organism>
<keyword evidence="1" id="KW-0479">Metal-binding</keyword>
<dbReference type="Pfam" id="PF01258">
    <property type="entry name" value="zf-dskA_traR"/>
    <property type="match status" value="1"/>
</dbReference>
<evidence type="ECO:0000313" key="9">
    <source>
        <dbReference type="Proteomes" id="UP001161409"/>
    </source>
</evidence>
<evidence type="ECO:0000259" key="7">
    <source>
        <dbReference type="Pfam" id="PF21173"/>
    </source>
</evidence>
<evidence type="ECO:0000313" key="8">
    <source>
        <dbReference type="EMBL" id="GLQ05964.1"/>
    </source>
</evidence>
<dbReference type="PANTHER" id="PTHR33823:SF4">
    <property type="entry name" value="GENERAL STRESS PROTEIN 16O"/>
    <property type="match status" value="1"/>
</dbReference>
<sequence length="111" mass="12990">MQSLEKIKKELEQRQEFLKGRVAECEEELRASHSQNFSEQAVEREKEEVTENLENAYLQEIAQIDRALVRFEKGEYGSCVSCGEEIPQARLEILPYTSFCITCEREKEKRA</sequence>
<dbReference type="RefSeq" id="WP_169559920.1">
    <property type="nucleotide sequence ID" value="NZ_BSNF01000001.1"/>
</dbReference>
<evidence type="ECO:0000259" key="6">
    <source>
        <dbReference type="Pfam" id="PF01258"/>
    </source>
</evidence>
<feature type="coiled-coil region" evidence="5">
    <location>
        <begin position="1"/>
        <end position="59"/>
    </location>
</feature>
<dbReference type="PROSITE" id="PS51128">
    <property type="entry name" value="ZF_DKSA_2"/>
    <property type="match status" value="1"/>
</dbReference>
<feature type="zinc finger region" description="dksA C4-type" evidence="4">
    <location>
        <begin position="79"/>
        <end position="103"/>
    </location>
</feature>
<evidence type="ECO:0000256" key="3">
    <source>
        <dbReference type="ARBA" id="ARBA00022833"/>
    </source>
</evidence>
<evidence type="ECO:0000256" key="5">
    <source>
        <dbReference type="SAM" id="Coils"/>
    </source>
</evidence>
<dbReference type="Gene3D" id="1.20.120.910">
    <property type="entry name" value="DksA, coiled-coil domain"/>
    <property type="match status" value="1"/>
</dbReference>
<feature type="domain" description="DnaK suppressor protein-like N-terminal" evidence="7">
    <location>
        <begin position="8"/>
        <end position="70"/>
    </location>
</feature>
<dbReference type="EMBL" id="BSNF01000001">
    <property type="protein sequence ID" value="GLQ05964.1"/>
    <property type="molecule type" value="Genomic_DNA"/>
</dbReference>
<dbReference type="Proteomes" id="UP001161409">
    <property type="component" value="Unassembled WGS sequence"/>
</dbReference>
<dbReference type="Pfam" id="PF21173">
    <property type="entry name" value="DksA-like_N"/>
    <property type="match status" value="1"/>
</dbReference>
<proteinExistence type="predicted"/>
<gene>
    <name evidence="8" type="ORF">GCM10007924_11850</name>
</gene>
<comment type="caution">
    <text evidence="8">The sequence shown here is derived from an EMBL/GenBank/DDBJ whole genome shotgun (WGS) entry which is preliminary data.</text>
</comment>
<keyword evidence="9" id="KW-1185">Reference proteome</keyword>
<dbReference type="InterPro" id="IPR000962">
    <property type="entry name" value="Znf_DskA_TraR"/>
</dbReference>
<keyword evidence="5" id="KW-0175">Coiled coil</keyword>
<reference evidence="8" key="2">
    <citation type="submission" date="2023-01" db="EMBL/GenBank/DDBJ databases">
        <title>Draft genome sequence of Sneathiella chinensis strain NBRC 103408.</title>
        <authorList>
            <person name="Sun Q."/>
            <person name="Mori K."/>
        </authorList>
    </citation>
    <scope>NUCLEOTIDE SEQUENCE</scope>
    <source>
        <strain evidence="8">NBRC 103408</strain>
    </source>
</reference>
<evidence type="ECO:0000256" key="4">
    <source>
        <dbReference type="PROSITE-ProRule" id="PRU00510"/>
    </source>
</evidence>
<evidence type="ECO:0000256" key="2">
    <source>
        <dbReference type="ARBA" id="ARBA00022771"/>
    </source>
</evidence>
<evidence type="ECO:0008006" key="10">
    <source>
        <dbReference type="Google" id="ProtNLM"/>
    </source>
</evidence>
<reference evidence="8" key="1">
    <citation type="journal article" date="2014" name="Int. J. Syst. Evol. Microbiol.">
        <title>Complete genome of a new Firmicutes species belonging to the dominant human colonic microbiota ('Ruminococcus bicirculans') reveals two chromosomes and a selective capacity to utilize plant glucans.</title>
        <authorList>
            <consortium name="NISC Comparative Sequencing Program"/>
            <person name="Wegmann U."/>
            <person name="Louis P."/>
            <person name="Goesmann A."/>
            <person name="Henrissat B."/>
            <person name="Duncan S.H."/>
            <person name="Flint H.J."/>
        </authorList>
    </citation>
    <scope>NUCLEOTIDE SEQUENCE</scope>
    <source>
        <strain evidence="8">NBRC 103408</strain>
    </source>
</reference>
<dbReference type="InterPro" id="IPR048487">
    <property type="entry name" value="DksA-like_N"/>
</dbReference>
<name>A0ABQ5U3V6_9PROT</name>
<dbReference type="PANTHER" id="PTHR33823">
    <property type="entry name" value="RNA POLYMERASE-BINDING TRANSCRIPTION FACTOR DKSA-RELATED"/>
    <property type="match status" value="1"/>
</dbReference>
<keyword evidence="3" id="KW-0862">Zinc</keyword>
<evidence type="ECO:0000256" key="1">
    <source>
        <dbReference type="ARBA" id="ARBA00022723"/>
    </source>
</evidence>
<dbReference type="SUPFAM" id="SSF57716">
    <property type="entry name" value="Glucocorticoid receptor-like (DNA-binding domain)"/>
    <property type="match status" value="1"/>
</dbReference>
<protein>
    <recommendedName>
        <fullName evidence="10">DksA C4-type domain-containing protein</fullName>
    </recommendedName>
</protein>
<feature type="domain" description="Zinc finger DksA/TraR C4-type" evidence="6">
    <location>
        <begin position="74"/>
        <end position="109"/>
    </location>
</feature>